<dbReference type="AlphaFoldDB" id="A0A0N4ZII4"/>
<dbReference type="WBParaSite" id="PTRK_0000773900.1">
    <property type="protein sequence ID" value="PTRK_0000773900.1"/>
    <property type="gene ID" value="PTRK_0000773900"/>
</dbReference>
<keyword evidence="1" id="KW-0694">RNA-binding</keyword>
<dbReference type="SUPFAM" id="SSF52047">
    <property type="entry name" value="RNI-like"/>
    <property type="match status" value="1"/>
</dbReference>
<dbReference type="SMART" id="SM00367">
    <property type="entry name" value="LRR_CC"/>
    <property type="match status" value="4"/>
</dbReference>
<evidence type="ECO:0000256" key="1">
    <source>
        <dbReference type="PROSITE-ProRule" id="PRU00176"/>
    </source>
</evidence>
<dbReference type="GO" id="GO:0019005">
    <property type="term" value="C:SCF ubiquitin ligase complex"/>
    <property type="evidence" value="ECO:0007669"/>
    <property type="project" value="TreeGrafter"/>
</dbReference>
<dbReference type="Gene3D" id="3.30.70.330">
    <property type="match status" value="1"/>
</dbReference>
<evidence type="ECO:0000313" key="4">
    <source>
        <dbReference type="WBParaSite" id="PTRK_0000773900.1"/>
    </source>
</evidence>
<dbReference type="Proteomes" id="UP000038045">
    <property type="component" value="Unplaced"/>
</dbReference>
<dbReference type="Gene3D" id="3.80.10.10">
    <property type="entry name" value="Ribonuclease Inhibitor"/>
    <property type="match status" value="3"/>
</dbReference>
<dbReference type="PANTHER" id="PTHR13318">
    <property type="entry name" value="PARTNER OF PAIRED, ISOFORM B-RELATED"/>
    <property type="match status" value="1"/>
</dbReference>
<dbReference type="STRING" id="131310.A0A0N4ZII4"/>
<organism evidence="3 4">
    <name type="scientific">Parastrongyloides trichosuri</name>
    <name type="common">Possum-specific nematode worm</name>
    <dbReference type="NCBI Taxonomy" id="131310"/>
    <lineage>
        <taxon>Eukaryota</taxon>
        <taxon>Metazoa</taxon>
        <taxon>Ecdysozoa</taxon>
        <taxon>Nematoda</taxon>
        <taxon>Chromadorea</taxon>
        <taxon>Rhabditida</taxon>
        <taxon>Tylenchina</taxon>
        <taxon>Panagrolaimomorpha</taxon>
        <taxon>Strongyloidoidea</taxon>
        <taxon>Strongyloididae</taxon>
        <taxon>Parastrongyloides</taxon>
    </lineage>
</organism>
<keyword evidence="3" id="KW-1185">Reference proteome</keyword>
<dbReference type="InterPro" id="IPR012677">
    <property type="entry name" value="Nucleotide-bd_a/b_plait_sf"/>
</dbReference>
<protein>
    <submittedName>
        <fullName evidence="4">RRM domain-containing protein</fullName>
    </submittedName>
</protein>
<dbReference type="GO" id="GO:0003723">
    <property type="term" value="F:RNA binding"/>
    <property type="evidence" value="ECO:0007669"/>
    <property type="project" value="UniProtKB-UniRule"/>
</dbReference>
<dbReference type="InterPro" id="IPR035979">
    <property type="entry name" value="RBD_domain_sf"/>
</dbReference>
<evidence type="ECO:0000313" key="3">
    <source>
        <dbReference type="Proteomes" id="UP000038045"/>
    </source>
</evidence>
<dbReference type="InterPro" id="IPR000504">
    <property type="entry name" value="RRM_dom"/>
</dbReference>
<evidence type="ECO:0000259" key="2">
    <source>
        <dbReference type="PROSITE" id="PS50102"/>
    </source>
</evidence>
<dbReference type="InterPro" id="IPR006553">
    <property type="entry name" value="Leu-rich_rpt_Cys-con_subtyp"/>
</dbReference>
<dbReference type="CDD" id="cd00590">
    <property type="entry name" value="RRM_SF"/>
    <property type="match status" value="1"/>
</dbReference>
<dbReference type="InterPro" id="IPR032675">
    <property type="entry name" value="LRR_dom_sf"/>
</dbReference>
<dbReference type="PROSITE" id="PS50102">
    <property type="entry name" value="RRM"/>
    <property type="match status" value="1"/>
</dbReference>
<sequence>MMFDDDEEEFTNFYRPKGLMKTLHRVNAQNLESGGLNNFTEAFQSFMTRAKFFSVGRLRRTMSSSALEFMKYRTLLPMIVGNECDNGSSFDDFNPNSYKNNKSFDKNEDKSKVIVTNIPIKVSTTQCKSFFSKYGKIISCELSFENKPINSDGKTMKNTPKIYSTAVITFSSKDDADKLLRVDPNDLKLYGQIMQVDKIDYSLKKSLSNVKCSNKSGLSFFGESSSSDGGIINRYSRTSSTSSLSSLSISTDKIVSWDTIPNRALELIMSYISHVDCIRMESVNKKWLESGIKAWTKTTVLNLKNAKKIGKKFTNEKPLTINYLKNFLQRCGINLRKLDLTSVPNTLDEKTFIIIGNYCKKLESLDISGIRGTVKNFVFLGECLSLKHIAYRNMNDIDEKCFWYLIKGFADTLISVDFSGCKYLTGRCFISLTDSLKELYLDGCYLIESKTIEDICMQAHGLKILKINGCFKITDECLSLVSRTLLDLEIFSLNGNGYKNLISSSICCLTNLENLVDLSFDYNSLINDTFIEALCKSGNKLKKLSLAYSGDDNSISSNGLVMIKELKELTYLDLSGLTAVDSNSLSEIIKNCQQISYYYLRNCPNLDDDALECFVNVSDEITKIDVSACLAISNKSIQALLKNFTYDEDNFNAIILVIGSTPYNIDGLRTRNSRVALDFNDTSSLPEDITVNPSYSEFEEIVQKLNGDVQESNSDEISQEDDFNIMNVKNSYIVGALTSKEESPIFDSHEEMLEWAKKEAAHLNIKI</sequence>
<reference evidence="4" key="1">
    <citation type="submission" date="2017-02" db="UniProtKB">
        <authorList>
            <consortium name="WormBaseParasite"/>
        </authorList>
    </citation>
    <scope>IDENTIFICATION</scope>
</reference>
<accession>A0A0N4ZII4</accession>
<dbReference type="GO" id="GO:0031146">
    <property type="term" value="P:SCF-dependent proteasomal ubiquitin-dependent protein catabolic process"/>
    <property type="evidence" value="ECO:0007669"/>
    <property type="project" value="TreeGrafter"/>
</dbReference>
<dbReference type="SUPFAM" id="SSF54928">
    <property type="entry name" value="RNA-binding domain, RBD"/>
    <property type="match status" value="1"/>
</dbReference>
<feature type="domain" description="RRM" evidence="2">
    <location>
        <begin position="111"/>
        <end position="201"/>
    </location>
</feature>
<name>A0A0N4ZII4_PARTI</name>
<dbReference type="PANTHER" id="PTHR13318:SF233">
    <property type="entry name" value="BACK DOMAIN-CONTAINING PROTEIN"/>
    <property type="match status" value="1"/>
</dbReference>
<proteinExistence type="predicted"/>
<dbReference type="SMART" id="SM00360">
    <property type="entry name" value="RRM"/>
    <property type="match status" value="1"/>
</dbReference>